<evidence type="ECO:0000256" key="1">
    <source>
        <dbReference type="ARBA" id="ARBA00022723"/>
    </source>
</evidence>
<dbReference type="EMBL" id="MU826833">
    <property type="protein sequence ID" value="KAJ7372939.1"/>
    <property type="molecule type" value="Genomic_DNA"/>
</dbReference>
<dbReference type="InterPro" id="IPR018247">
    <property type="entry name" value="EF_Hand_1_Ca_BS"/>
</dbReference>
<sequence length="211" mass="24170">MAATSRSDTEMRQKCKKMLNTKQAKDPVERLRLQCLSRGSAGIKGIGRVFRIMDDDKNRSLDFAEFKKGIRDYGLYLEPKELEEMFGAFDKDGSGVIDFDEFLIALRPPMSKARRGIIDEAFNKLDKTGDQVITIEDLKGVYNVKMHPKFQNGEMTEEQIFVKFLNTFEVGSAEIDGKITRDEFMNYYCGVSASIDNDAYFLLMMKNAYKL</sequence>
<dbReference type="InterPro" id="IPR002048">
    <property type="entry name" value="EF_hand_dom"/>
</dbReference>
<evidence type="ECO:0000256" key="2">
    <source>
        <dbReference type="ARBA" id="ARBA00022737"/>
    </source>
</evidence>
<accession>A0A9W9Z450</accession>
<comment type="caution">
    <text evidence="5">The sequence shown here is derived from an EMBL/GenBank/DDBJ whole genome shotgun (WGS) entry which is preliminary data.</text>
</comment>
<dbReference type="AlphaFoldDB" id="A0A9W9Z450"/>
<reference evidence="5" key="1">
    <citation type="submission" date="2023-01" db="EMBL/GenBank/DDBJ databases">
        <title>Genome assembly of the deep-sea coral Lophelia pertusa.</title>
        <authorList>
            <person name="Herrera S."/>
            <person name="Cordes E."/>
        </authorList>
    </citation>
    <scope>NUCLEOTIDE SEQUENCE</scope>
    <source>
        <strain evidence="5">USNM1676648</strain>
        <tissue evidence="5">Polyp</tissue>
    </source>
</reference>
<dbReference type="GO" id="GO:0005509">
    <property type="term" value="F:calcium ion binding"/>
    <property type="evidence" value="ECO:0007669"/>
    <property type="project" value="InterPro"/>
</dbReference>
<evidence type="ECO:0000256" key="3">
    <source>
        <dbReference type="ARBA" id="ARBA00022837"/>
    </source>
</evidence>
<keyword evidence="6" id="KW-1185">Reference proteome</keyword>
<evidence type="ECO:0000259" key="4">
    <source>
        <dbReference type="PROSITE" id="PS50222"/>
    </source>
</evidence>
<dbReference type="Proteomes" id="UP001163046">
    <property type="component" value="Unassembled WGS sequence"/>
</dbReference>
<name>A0A9W9Z450_9CNID</name>
<dbReference type="PANTHER" id="PTHR34524">
    <property type="entry name" value="CALCYPHOSIN"/>
    <property type="match status" value="1"/>
</dbReference>
<dbReference type="SUPFAM" id="SSF47473">
    <property type="entry name" value="EF-hand"/>
    <property type="match status" value="1"/>
</dbReference>
<feature type="domain" description="EF-hand" evidence="4">
    <location>
        <begin position="113"/>
        <end position="148"/>
    </location>
</feature>
<keyword evidence="2" id="KW-0677">Repeat</keyword>
<dbReference type="PROSITE" id="PS00018">
    <property type="entry name" value="EF_HAND_1"/>
    <property type="match status" value="2"/>
</dbReference>
<keyword evidence="1" id="KW-0479">Metal-binding</keyword>
<organism evidence="5 6">
    <name type="scientific">Desmophyllum pertusum</name>
    <dbReference type="NCBI Taxonomy" id="174260"/>
    <lineage>
        <taxon>Eukaryota</taxon>
        <taxon>Metazoa</taxon>
        <taxon>Cnidaria</taxon>
        <taxon>Anthozoa</taxon>
        <taxon>Hexacorallia</taxon>
        <taxon>Scleractinia</taxon>
        <taxon>Caryophylliina</taxon>
        <taxon>Caryophylliidae</taxon>
        <taxon>Desmophyllum</taxon>
    </lineage>
</organism>
<dbReference type="PANTHER" id="PTHR34524:SF6">
    <property type="entry name" value="CALCYPHOSINE LIKE"/>
    <property type="match status" value="1"/>
</dbReference>
<gene>
    <name evidence="5" type="ORF">OS493_015397</name>
</gene>
<dbReference type="InterPro" id="IPR011992">
    <property type="entry name" value="EF-hand-dom_pair"/>
</dbReference>
<feature type="domain" description="EF-hand" evidence="4">
    <location>
        <begin position="41"/>
        <end position="76"/>
    </location>
</feature>
<feature type="domain" description="EF-hand" evidence="4">
    <location>
        <begin position="77"/>
        <end position="112"/>
    </location>
</feature>
<evidence type="ECO:0000313" key="5">
    <source>
        <dbReference type="EMBL" id="KAJ7372939.1"/>
    </source>
</evidence>
<protein>
    <recommendedName>
        <fullName evidence="4">EF-hand domain-containing protein</fullName>
    </recommendedName>
</protein>
<dbReference type="CDD" id="cd00051">
    <property type="entry name" value="EFh"/>
    <property type="match status" value="1"/>
</dbReference>
<evidence type="ECO:0000313" key="6">
    <source>
        <dbReference type="Proteomes" id="UP001163046"/>
    </source>
</evidence>
<keyword evidence="3" id="KW-0106">Calcium</keyword>
<dbReference type="Pfam" id="PF13499">
    <property type="entry name" value="EF-hand_7"/>
    <property type="match status" value="1"/>
</dbReference>
<dbReference type="PROSITE" id="PS50222">
    <property type="entry name" value="EF_HAND_2"/>
    <property type="match status" value="3"/>
</dbReference>
<proteinExistence type="predicted"/>
<dbReference type="InterPro" id="IPR051581">
    <property type="entry name" value="Ca-bind"/>
</dbReference>
<dbReference type="Gene3D" id="1.10.238.10">
    <property type="entry name" value="EF-hand"/>
    <property type="match status" value="2"/>
</dbReference>
<dbReference type="OrthoDB" id="444540at2759"/>
<dbReference type="SMART" id="SM00054">
    <property type="entry name" value="EFh"/>
    <property type="match status" value="3"/>
</dbReference>